<dbReference type="OrthoDB" id="6111574at2759"/>
<evidence type="ECO:0000313" key="2">
    <source>
        <dbReference type="Proteomes" id="UP000683360"/>
    </source>
</evidence>
<dbReference type="Gene3D" id="2.120.10.30">
    <property type="entry name" value="TolB, C-terminal domain"/>
    <property type="match status" value="1"/>
</dbReference>
<proteinExistence type="predicted"/>
<dbReference type="AlphaFoldDB" id="A0A8S3VQR7"/>
<reference evidence="1" key="1">
    <citation type="submission" date="2021-03" db="EMBL/GenBank/DDBJ databases">
        <authorList>
            <person name="Bekaert M."/>
        </authorList>
    </citation>
    <scope>NUCLEOTIDE SEQUENCE</scope>
</reference>
<dbReference type="SUPFAM" id="SSF63825">
    <property type="entry name" value="YWTD domain"/>
    <property type="match status" value="1"/>
</dbReference>
<protein>
    <submittedName>
        <fullName evidence="1">Uncharacterized protein</fullName>
    </submittedName>
</protein>
<gene>
    <name evidence="1" type="ORF">MEDL_67770</name>
</gene>
<dbReference type="EMBL" id="CAJPWZ010003304">
    <property type="protein sequence ID" value="CAG2256441.1"/>
    <property type="molecule type" value="Genomic_DNA"/>
</dbReference>
<accession>A0A8S3VQR7</accession>
<keyword evidence="2" id="KW-1185">Reference proteome</keyword>
<organism evidence="1 2">
    <name type="scientific">Mytilus edulis</name>
    <name type="common">Blue mussel</name>
    <dbReference type="NCBI Taxonomy" id="6550"/>
    <lineage>
        <taxon>Eukaryota</taxon>
        <taxon>Metazoa</taxon>
        <taxon>Spiralia</taxon>
        <taxon>Lophotrochozoa</taxon>
        <taxon>Mollusca</taxon>
        <taxon>Bivalvia</taxon>
        <taxon>Autobranchia</taxon>
        <taxon>Pteriomorphia</taxon>
        <taxon>Mytilida</taxon>
        <taxon>Mytiloidea</taxon>
        <taxon>Mytilidae</taxon>
        <taxon>Mytilinae</taxon>
        <taxon>Mytilus</taxon>
    </lineage>
</organism>
<name>A0A8S3VQR7_MYTED</name>
<dbReference type="InterPro" id="IPR011042">
    <property type="entry name" value="6-blade_b-propeller_TolB-like"/>
</dbReference>
<dbReference type="Proteomes" id="UP000683360">
    <property type="component" value="Unassembled WGS sequence"/>
</dbReference>
<evidence type="ECO:0000313" key="1">
    <source>
        <dbReference type="EMBL" id="CAG2256441.1"/>
    </source>
</evidence>
<comment type="caution">
    <text evidence="1">The sequence shown here is derived from an EMBL/GenBank/DDBJ whole genome shotgun (WGS) entry which is preliminary data.</text>
</comment>
<sequence>MSNVTSLGTISIGLSSPLVEAQIGKATQAQTMSLEHVSSKTIDDITMTFQATFKDKIFYTNSLKSTLTCCSLTGKMIWEYKDQSVRSSKGISVDKDSNVYIASSDNDSIIVLSSDGKHARKLLGSDDGISRPFGLVVDLKNGKLIVLDNNGVLLYGIQF</sequence>